<dbReference type="InterPro" id="IPR036291">
    <property type="entry name" value="NAD(P)-bd_dom_sf"/>
</dbReference>
<reference evidence="4" key="1">
    <citation type="submission" date="2020-10" db="EMBL/GenBank/DDBJ databases">
        <authorList>
            <person name="Gilroy R."/>
        </authorList>
    </citation>
    <scope>NUCLEOTIDE SEQUENCE</scope>
    <source>
        <strain evidence="4">ChiHjej9B8-7071</strain>
    </source>
</reference>
<dbReference type="PANTHER" id="PTHR44196:SF1">
    <property type="entry name" value="DEHYDROGENASE_REDUCTASE SDR FAMILY MEMBER 7B"/>
    <property type="match status" value="1"/>
</dbReference>
<dbReference type="Proteomes" id="UP000824258">
    <property type="component" value="Unassembled WGS sequence"/>
</dbReference>
<dbReference type="InterPro" id="IPR002347">
    <property type="entry name" value="SDR_fam"/>
</dbReference>
<dbReference type="PANTHER" id="PTHR44196">
    <property type="entry name" value="DEHYDROGENASE/REDUCTASE SDR FAMILY MEMBER 7B"/>
    <property type="match status" value="1"/>
</dbReference>
<dbReference type="CDD" id="cd05233">
    <property type="entry name" value="SDR_c"/>
    <property type="match status" value="1"/>
</dbReference>
<evidence type="ECO:0000256" key="3">
    <source>
        <dbReference type="RuleBase" id="RU000363"/>
    </source>
</evidence>
<dbReference type="Gene3D" id="3.40.50.720">
    <property type="entry name" value="NAD(P)-binding Rossmann-like Domain"/>
    <property type="match status" value="1"/>
</dbReference>
<evidence type="ECO:0000313" key="5">
    <source>
        <dbReference type="Proteomes" id="UP000824258"/>
    </source>
</evidence>
<evidence type="ECO:0000256" key="1">
    <source>
        <dbReference type="ARBA" id="ARBA00006484"/>
    </source>
</evidence>
<comment type="caution">
    <text evidence="4">The sequence shown here is derived from an EMBL/GenBank/DDBJ whole genome shotgun (WGS) entry which is preliminary data.</text>
</comment>
<protein>
    <submittedName>
        <fullName evidence="4">SDR family NAD(P)-dependent oxidoreductase</fullName>
    </submittedName>
</protein>
<accession>A0A9D1D7I3</accession>
<name>A0A9D1D7I3_9FIRM</name>
<dbReference type="Pfam" id="PF00106">
    <property type="entry name" value="adh_short"/>
    <property type="match status" value="1"/>
</dbReference>
<dbReference type="AlphaFoldDB" id="A0A9D1D7I3"/>
<sequence length="264" mass="28700">MVLPPAAVTVRSHVTAIITGASSGLGKEFARQVRDVFPEIQCLWLIARRAERLQQLAAALPGVVVKPISLDLTAADACDQLTELLEAEQPEVSLLINCAGCGIWGSFDESNLEEQLRMIDLNIRALTAVTRTVLPHIPSGGRIINISSIASFVPNARMSVYSASKAYVSFFSRGLYEELRPRKIAVTAVCPGPMETEFLSVGRITGNSKTFDRLPYCNPKKVVRGSLVASKKGQAVHTPRGFYKFYRVLSGLVPHAILVHAAKT</sequence>
<organism evidence="4 5">
    <name type="scientific">Candidatus Avoscillospira stercoripullorum</name>
    <dbReference type="NCBI Taxonomy" id="2840709"/>
    <lineage>
        <taxon>Bacteria</taxon>
        <taxon>Bacillati</taxon>
        <taxon>Bacillota</taxon>
        <taxon>Clostridia</taxon>
        <taxon>Eubacteriales</taxon>
        <taxon>Oscillospiraceae</taxon>
        <taxon>Oscillospiraceae incertae sedis</taxon>
        <taxon>Candidatus Avoscillospira</taxon>
    </lineage>
</organism>
<dbReference type="PRINTS" id="PR00080">
    <property type="entry name" value="SDRFAMILY"/>
</dbReference>
<dbReference type="SUPFAM" id="SSF51735">
    <property type="entry name" value="NAD(P)-binding Rossmann-fold domains"/>
    <property type="match status" value="1"/>
</dbReference>
<dbReference type="GO" id="GO:0016491">
    <property type="term" value="F:oxidoreductase activity"/>
    <property type="evidence" value="ECO:0007669"/>
    <property type="project" value="UniProtKB-KW"/>
</dbReference>
<evidence type="ECO:0000313" key="4">
    <source>
        <dbReference type="EMBL" id="HIR10062.1"/>
    </source>
</evidence>
<dbReference type="PRINTS" id="PR00081">
    <property type="entry name" value="GDHRDH"/>
</dbReference>
<dbReference type="GO" id="GO:0016020">
    <property type="term" value="C:membrane"/>
    <property type="evidence" value="ECO:0007669"/>
    <property type="project" value="TreeGrafter"/>
</dbReference>
<proteinExistence type="inferred from homology"/>
<keyword evidence="2" id="KW-0560">Oxidoreductase</keyword>
<comment type="similarity">
    <text evidence="1 3">Belongs to the short-chain dehydrogenases/reductases (SDR) family.</text>
</comment>
<gene>
    <name evidence="4" type="ORF">IAA70_06640</name>
</gene>
<reference evidence="4" key="2">
    <citation type="journal article" date="2021" name="PeerJ">
        <title>Extensive microbial diversity within the chicken gut microbiome revealed by metagenomics and culture.</title>
        <authorList>
            <person name="Gilroy R."/>
            <person name="Ravi A."/>
            <person name="Getino M."/>
            <person name="Pursley I."/>
            <person name="Horton D.L."/>
            <person name="Alikhan N.F."/>
            <person name="Baker D."/>
            <person name="Gharbi K."/>
            <person name="Hall N."/>
            <person name="Watson M."/>
            <person name="Adriaenssens E.M."/>
            <person name="Foster-Nyarko E."/>
            <person name="Jarju S."/>
            <person name="Secka A."/>
            <person name="Antonio M."/>
            <person name="Oren A."/>
            <person name="Chaudhuri R.R."/>
            <person name="La Ragione R."/>
            <person name="Hildebrand F."/>
            <person name="Pallen M.J."/>
        </authorList>
    </citation>
    <scope>NUCLEOTIDE SEQUENCE</scope>
    <source>
        <strain evidence="4">ChiHjej9B8-7071</strain>
    </source>
</reference>
<evidence type="ECO:0000256" key="2">
    <source>
        <dbReference type="ARBA" id="ARBA00023002"/>
    </source>
</evidence>
<dbReference type="EMBL" id="DVGD01000215">
    <property type="protein sequence ID" value="HIR10062.1"/>
    <property type="molecule type" value="Genomic_DNA"/>
</dbReference>